<name>A0AAV4JPW1_9GAST</name>
<accession>A0AAV4JPW1</accession>
<sequence>MHIGPCQGDISQCGRPEFPSISFTTGNTHQSGIRIIRSTGQTNIVITIERQVLPIMALVAPRLAIK</sequence>
<reference evidence="1 2" key="1">
    <citation type="journal article" date="2021" name="Elife">
        <title>Chloroplast acquisition without the gene transfer in kleptoplastic sea slugs, Plakobranchus ocellatus.</title>
        <authorList>
            <person name="Maeda T."/>
            <person name="Takahashi S."/>
            <person name="Yoshida T."/>
            <person name="Shimamura S."/>
            <person name="Takaki Y."/>
            <person name="Nagai Y."/>
            <person name="Toyoda A."/>
            <person name="Suzuki Y."/>
            <person name="Arimoto A."/>
            <person name="Ishii H."/>
            <person name="Satoh N."/>
            <person name="Nishiyama T."/>
            <person name="Hasebe M."/>
            <person name="Maruyama T."/>
            <person name="Minagawa J."/>
            <person name="Obokata J."/>
            <person name="Shigenobu S."/>
        </authorList>
    </citation>
    <scope>NUCLEOTIDE SEQUENCE [LARGE SCALE GENOMIC DNA]</scope>
</reference>
<dbReference type="EMBL" id="BMAT01003356">
    <property type="protein sequence ID" value="GFS23983.1"/>
    <property type="molecule type" value="Genomic_DNA"/>
</dbReference>
<comment type="caution">
    <text evidence="1">The sequence shown here is derived from an EMBL/GenBank/DDBJ whole genome shotgun (WGS) entry which is preliminary data.</text>
</comment>
<organism evidence="1 2">
    <name type="scientific">Elysia marginata</name>
    <dbReference type="NCBI Taxonomy" id="1093978"/>
    <lineage>
        <taxon>Eukaryota</taxon>
        <taxon>Metazoa</taxon>
        <taxon>Spiralia</taxon>
        <taxon>Lophotrochozoa</taxon>
        <taxon>Mollusca</taxon>
        <taxon>Gastropoda</taxon>
        <taxon>Heterobranchia</taxon>
        <taxon>Euthyneura</taxon>
        <taxon>Panpulmonata</taxon>
        <taxon>Sacoglossa</taxon>
        <taxon>Placobranchoidea</taxon>
        <taxon>Plakobranchidae</taxon>
        <taxon>Elysia</taxon>
    </lineage>
</organism>
<dbReference type="Proteomes" id="UP000762676">
    <property type="component" value="Unassembled WGS sequence"/>
</dbReference>
<proteinExistence type="predicted"/>
<keyword evidence="2" id="KW-1185">Reference proteome</keyword>
<protein>
    <submittedName>
        <fullName evidence="1">Uncharacterized protein</fullName>
    </submittedName>
</protein>
<evidence type="ECO:0000313" key="1">
    <source>
        <dbReference type="EMBL" id="GFS23983.1"/>
    </source>
</evidence>
<dbReference type="AlphaFoldDB" id="A0AAV4JPW1"/>
<gene>
    <name evidence="1" type="ORF">ElyMa_001653000</name>
</gene>
<evidence type="ECO:0000313" key="2">
    <source>
        <dbReference type="Proteomes" id="UP000762676"/>
    </source>
</evidence>